<organism evidence="1 2">
    <name type="scientific">Cardiobacterium valvarum</name>
    <dbReference type="NCBI Taxonomy" id="194702"/>
    <lineage>
        <taxon>Bacteria</taxon>
        <taxon>Pseudomonadati</taxon>
        <taxon>Pseudomonadota</taxon>
        <taxon>Gammaproteobacteria</taxon>
        <taxon>Cardiobacteriales</taxon>
        <taxon>Cardiobacteriaceae</taxon>
        <taxon>Cardiobacterium</taxon>
    </lineage>
</organism>
<protein>
    <submittedName>
        <fullName evidence="1">Uncharacterized protein</fullName>
    </submittedName>
</protein>
<dbReference type="EMBL" id="UFUW01000001">
    <property type="protein sequence ID" value="SUX21946.1"/>
    <property type="molecule type" value="Genomic_DNA"/>
</dbReference>
<dbReference type="AlphaFoldDB" id="A0A381E605"/>
<reference evidence="1 2" key="1">
    <citation type="submission" date="2018-06" db="EMBL/GenBank/DDBJ databases">
        <authorList>
            <consortium name="Pathogen Informatics"/>
            <person name="Doyle S."/>
        </authorList>
    </citation>
    <scope>NUCLEOTIDE SEQUENCE [LARGE SCALE GENOMIC DNA]</scope>
    <source>
        <strain evidence="1 2">NCTC13294</strain>
    </source>
</reference>
<gene>
    <name evidence="1" type="ORF">NCTC13294_01129</name>
</gene>
<evidence type="ECO:0000313" key="1">
    <source>
        <dbReference type="EMBL" id="SUX21946.1"/>
    </source>
</evidence>
<keyword evidence="2" id="KW-1185">Reference proteome</keyword>
<evidence type="ECO:0000313" key="2">
    <source>
        <dbReference type="Proteomes" id="UP000254572"/>
    </source>
</evidence>
<name>A0A381E605_9GAMM</name>
<dbReference type="Proteomes" id="UP000254572">
    <property type="component" value="Unassembled WGS sequence"/>
</dbReference>
<accession>A0A381E605</accession>
<proteinExistence type="predicted"/>
<sequence length="87" mass="10139">MFDLVTFDDYLSELTQVIGFVPHSELNDKEEDAILGITFLRGIDIYDPRIGKEEAIKLLRDNSHIYDKYKIFFPFIKLPELNADVSK</sequence>